<name>A0A0G0SGV4_9BACT</name>
<dbReference type="EMBL" id="LBZA01000013">
    <property type="protein sequence ID" value="KKR64044.1"/>
    <property type="molecule type" value="Genomic_DNA"/>
</dbReference>
<gene>
    <name evidence="1" type="ORF">UU02_C0013G0002</name>
</gene>
<dbReference type="AlphaFoldDB" id="A0A0G0SGV4"/>
<evidence type="ECO:0000313" key="2">
    <source>
        <dbReference type="Proteomes" id="UP000034293"/>
    </source>
</evidence>
<organism evidence="1 2">
    <name type="scientific">Candidatus Woesebacteria bacterium GW2011_GWA1_40_43</name>
    <dbReference type="NCBI Taxonomy" id="1618553"/>
    <lineage>
        <taxon>Bacteria</taxon>
        <taxon>Candidatus Woeseibacteriota</taxon>
    </lineage>
</organism>
<evidence type="ECO:0000313" key="1">
    <source>
        <dbReference type="EMBL" id="KKR64044.1"/>
    </source>
</evidence>
<dbReference type="Proteomes" id="UP000034293">
    <property type="component" value="Unassembled WGS sequence"/>
</dbReference>
<comment type="caution">
    <text evidence="1">The sequence shown here is derived from an EMBL/GenBank/DDBJ whole genome shotgun (WGS) entry which is preliminary data.</text>
</comment>
<protein>
    <submittedName>
        <fullName evidence="1">Uncharacterized protein</fullName>
    </submittedName>
</protein>
<reference evidence="1 2" key="1">
    <citation type="journal article" date="2015" name="Nature">
        <title>rRNA introns, odd ribosomes, and small enigmatic genomes across a large radiation of phyla.</title>
        <authorList>
            <person name="Brown C.T."/>
            <person name="Hug L.A."/>
            <person name="Thomas B.C."/>
            <person name="Sharon I."/>
            <person name="Castelle C.J."/>
            <person name="Singh A."/>
            <person name="Wilkins M.J."/>
            <person name="Williams K.H."/>
            <person name="Banfield J.F."/>
        </authorList>
    </citation>
    <scope>NUCLEOTIDE SEQUENCE [LARGE SCALE GENOMIC DNA]</scope>
</reference>
<accession>A0A0G0SGV4</accession>
<proteinExistence type="predicted"/>
<sequence>MTIEKARKILGECADSLSDQRLLEIITSFNQIIEVGFQLFETKYNQNTFDKAGDKET</sequence>